<evidence type="ECO:0000313" key="2">
    <source>
        <dbReference type="Proteomes" id="UP000550729"/>
    </source>
</evidence>
<sequence length="178" mass="18794">MPGEHLNAQARLIVTGLDENGKSAFISDGNSEVRVATPGFTVMELWQFDSIPNNILAPNTLGDQPVIDPPPAGLVVRVASFPPDSEFDAAAYADSLDAFHGADSHDGAEEGQAGGLWHETDTVDVVTLLSGELYAVTEAGETKMVPGDTVVNRGIKHIWSNKTDKPAVVLATMVAATR</sequence>
<comment type="caution">
    <text evidence="1">The sequence shown here is derived from an EMBL/GenBank/DDBJ whole genome shotgun (WGS) entry which is preliminary data.</text>
</comment>
<reference evidence="1 2" key="1">
    <citation type="submission" date="2020-04" db="EMBL/GenBank/DDBJ databases">
        <title>Gordonia sp. nov. TBRC 11910.</title>
        <authorList>
            <person name="Suriyachadkun C."/>
        </authorList>
    </citation>
    <scope>NUCLEOTIDE SEQUENCE [LARGE SCALE GENOMIC DNA]</scope>
    <source>
        <strain evidence="1 2">TBRC 11910</strain>
    </source>
</reference>
<protein>
    <submittedName>
        <fullName evidence="1">Cupin domain-containing protein</fullName>
    </submittedName>
</protein>
<gene>
    <name evidence="1" type="ORF">HH308_22530</name>
</gene>
<dbReference type="InterPro" id="IPR047142">
    <property type="entry name" value="OryJ/VirC-like"/>
</dbReference>
<accession>A0A848L4M1</accession>
<evidence type="ECO:0000313" key="1">
    <source>
        <dbReference type="EMBL" id="NMO03995.1"/>
    </source>
</evidence>
<dbReference type="AlphaFoldDB" id="A0A848L4M1"/>
<keyword evidence="2" id="KW-1185">Reference proteome</keyword>
<name>A0A848L4M1_9ACTN</name>
<dbReference type="Gene3D" id="2.60.120.10">
    <property type="entry name" value="Jelly Rolls"/>
    <property type="match status" value="1"/>
</dbReference>
<dbReference type="Proteomes" id="UP000550729">
    <property type="component" value="Unassembled WGS sequence"/>
</dbReference>
<dbReference type="RefSeq" id="WP_170196493.1">
    <property type="nucleotide sequence ID" value="NZ_JABBNB010000029.1"/>
</dbReference>
<dbReference type="SUPFAM" id="SSF51182">
    <property type="entry name" value="RmlC-like cupins"/>
    <property type="match status" value="1"/>
</dbReference>
<dbReference type="InterPro" id="IPR011051">
    <property type="entry name" value="RmlC_Cupin_sf"/>
</dbReference>
<dbReference type="EMBL" id="JABBNB010000029">
    <property type="protein sequence ID" value="NMO03995.1"/>
    <property type="molecule type" value="Genomic_DNA"/>
</dbReference>
<dbReference type="InterPro" id="IPR014710">
    <property type="entry name" value="RmlC-like_jellyroll"/>
</dbReference>
<organism evidence="1 2">
    <name type="scientific">Gordonia asplenii</name>
    <dbReference type="NCBI Taxonomy" id="2725283"/>
    <lineage>
        <taxon>Bacteria</taxon>
        <taxon>Bacillati</taxon>
        <taxon>Actinomycetota</taxon>
        <taxon>Actinomycetes</taxon>
        <taxon>Mycobacteriales</taxon>
        <taxon>Gordoniaceae</taxon>
        <taxon>Gordonia</taxon>
    </lineage>
</organism>
<dbReference type="PANTHER" id="PTHR36156">
    <property type="entry name" value="SLR2101 PROTEIN"/>
    <property type="match status" value="1"/>
</dbReference>
<proteinExistence type="predicted"/>
<dbReference type="PANTHER" id="PTHR36156:SF2">
    <property type="entry name" value="CUPIN TYPE-2 DOMAIN-CONTAINING PROTEIN"/>
    <property type="match status" value="1"/>
</dbReference>